<proteinExistence type="predicted"/>
<evidence type="ECO:0000313" key="2">
    <source>
        <dbReference type="Proteomes" id="UP000299102"/>
    </source>
</evidence>
<dbReference type="EMBL" id="BGZK01000054">
    <property type="protein sequence ID" value="GBP13000.1"/>
    <property type="molecule type" value="Genomic_DNA"/>
</dbReference>
<keyword evidence="2" id="KW-1185">Reference proteome</keyword>
<dbReference type="OrthoDB" id="196165at2759"/>
<dbReference type="Proteomes" id="UP000299102">
    <property type="component" value="Unassembled WGS sequence"/>
</dbReference>
<sequence>MIDYTVFELLAKNCVFTWDFTDEEKAVLASAVGWRARRPSASCFCSVRRSRGRSEAVSWRWRRGAGRAAGRPGRLAGPYDVGARGGRGGGASACGRGMAAAAPAAAGLRLEDSTDSDYDDRKPLLRRISTSKCVGRLVSTLE</sequence>
<protein>
    <submittedName>
        <fullName evidence="1">Uncharacterized protein</fullName>
    </submittedName>
</protein>
<name>A0A4C1THF5_EUMVA</name>
<accession>A0A4C1THF5</accession>
<evidence type="ECO:0000313" key="1">
    <source>
        <dbReference type="EMBL" id="GBP13000.1"/>
    </source>
</evidence>
<dbReference type="AlphaFoldDB" id="A0A4C1THF5"/>
<gene>
    <name evidence="1" type="ORF">EVAR_79333_1</name>
</gene>
<organism evidence="1 2">
    <name type="scientific">Eumeta variegata</name>
    <name type="common">Bagworm moth</name>
    <name type="synonym">Eumeta japonica</name>
    <dbReference type="NCBI Taxonomy" id="151549"/>
    <lineage>
        <taxon>Eukaryota</taxon>
        <taxon>Metazoa</taxon>
        <taxon>Ecdysozoa</taxon>
        <taxon>Arthropoda</taxon>
        <taxon>Hexapoda</taxon>
        <taxon>Insecta</taxon>
        <taxon>Pterygota</taxon>
        <taxon>Neoptera</taxon>
        <taxon>Endopterygota</taxon>
        <taxon>Lepidoptera</taxon>
        <taxon>Glossata</taxon>
        <taxon>Ditrysia</taxon>
        <taxon>Tineoidea</taxon>
        <taxon>Psychidae</taxon>
        <taxon>Oiketicinae</taxon>
        <taxon>Eumeta</taxon>
    </lineage>
</organism>
<reference evidence="1 2" key="1">
    <citation type="journal article" date="2019" name="Commun. Biol.">
        <title>The bagworm genome reveals a unique fibroin gene that provides high tensile strength.</title>
        <authorList>
            <person name="Kono N."/>
            <person name="Nakamura H."/>
            <person name="Ohtoshi R."/>
            <person name="Tomita M."/>
            <person name="Numata K."/>
            <person name="Arakawa K."/>
        </authorList>
    </citation>
    <scope>NUCLEOTIDE SEQUENCE [LARGE SCALE GENOMIC DNA]</scope>
</reference>
<comment type="caution">
    <text evidence="1">The sequence shown here is derived from an EMBL/GenBank/DDBJ whole genome shotgun (WGS) entry which is preliminary data.</text>
</comment>